<evidence type="ECO:0000313" key="1">
    <source>
        <dbReference type="EMBL" id="ASR82997.1"/>
    </source>
</evidence>
<sequence length="135" mass="14193">MVCPGGACAGQAGGWRSLAGTGKSLSHPLAGDCAEATAFPPGDKSGHRVAVETEAPAGRQREAGQQAELPLAFLHRRVVRAERPVPADVCSGNSERYALELPSAERSGMVRPKCCGAQCGRERHLSLTGQPRCRF</sequence>
<reference evidence="1" key="1">
    <citation type="journal article" date="2017" name="Future Microbiol.">
        <title>Comparative genomics of type 1 IncC plasmids from China.</title>
        <authorList>
            <person name="Ma L."/>
            <person name="Yin Z."/>
            <person name="Zhang D."/>
            <person name="Zhan Z."/>
            <person name="Wang Q."/>
            <person name="Duan X."/>
            <person name="Gao H."/>
            <person name="Liang Q."/>
            <person name="Zhao Y."/>
            <person name="Feng J."/>
            <person name="Zhao Y."/>
            <person name="Tong Y."/>
            <person name="Dai E."/>
            <person name="Zhou D."/>
        </authorList>
    </citation>
    <scope>NUCLEOTIDE SEQUENCE</scope>
    <source>
        <strain evidence="1">112298</strain>
        <plasmid evidence="1">p112298-tetA</plasmid>
    </source>
</reference>
<accession>A0A222ZE53</accession>
<name>A0A222ZE53_CITFR</name>
<protein>
    <submittedName>
        <fullName evidence="1">Uncharacterized protein</fullName>
    </submittedName>
</protein>
<dbReference type="EMBL" id="KY986974">
    <property type="protein sequence ID" value="ASR82997.1"/>
    <property type="molecule type" value="Genomic_DNA"/>
</dbReference>
<organism evidence="1">
    <name type="scientific">Citrobacter freundii</name>
    <dbReference type="NCBI Taxonomy" id="546"/>
    <lineage>
        <taxon>Bacteria</taxon>
        <taxon>Pseudomonadati</taxon>
        <taxon>Pseudomonadota</taxon>
        <taxon>Gammaproteobacteria</taxon>
        <taxon>Enterobacterales</taxon>
        <taxon>Enterobacteriaceae</taxon>
        <taxon>Citrobacter</taxon>
        <taxon>Citrobacter freundii complex</taxon>
    </lineage>
</organism>
<keyword evidence="1" id="KW-0614">Plasmid</keyword>
<dbReference type="AlphaFoldDB" id="A0A222ZE53"/>
<proteinExistence type="predicted"/>
<geneLocation type="plasmid" evidence="1">
    <name>p112298-tetA</name>
</geneLocation>